<sequence>ASKSVKPLKSIHHSALGVLLKSEQVEGVNEGADAKDMLAASDVVVLSGRGKESLSAATSLNDLDTGIEAAHEEEVEWDASLNGKELVLIGDPSMSYHQAFLAIDNPSDEYSQSHAIESPISDEGKEATNSLLD</sequence>
<feature type="non-terminal residue" evidence="2">
    <location>
        <position position="1"/>
    </location>
</feature>
<comment type="caution">
    <text evidence="2">The sequence shown here is derived from an EMBL/GenBank/DDBJ whole genome shotgun (WGS) entry which is preliminary data.</text>
</comment>
<protein>
    <submittedName>
        <fullName evidence="2">Uncharacterized protein</fullName>
    </submittedName>
</protein>
<evidence type="ECO:0000313" key="3">
    <source>
        <dbReference type="Proteomes" id="UP000824469"/>
    </source>
</evidence>
<organism evidence="2 3">
    <name type="scientific">Taxus chinensis</name>
    <name type="common">Chinese yew</name>
    <name type="synonym">Taxus wallichiana var. chinensis</name>
    <dbReference type="NCBI Taxonomy" id="29808"/>
    <lineage>
        <taxon>Eukaryota</taxon>
        <taxon>Viridiplantae</taxon>
        <taxon>Streptophyta</taxon>
        <taxon>Embryophyta</taxon>
        <taxon>Tracheophyta</taxon>
        <taxon>Spermatophyta</taxon>
        <taxon>Pinopsida</taxon>
        <taxon>Pinidae</taxon>
        <taxon>Conifers II</taxon>
        <taxon>Cupressales</taxon>
        <taxon>Taxaceae</taxon>
        <taxon>Taxus</taxon>
    </lineage>
</organism>
<proteinExistence type="predicted"/>
<accession>A0AA38GNW7</accession>
<gene>
    <name evidence="2" type="ORF">KI387_005433</name>
</gene>
<feature type="region of interest" description="Disordered" evidence="1">
    <location>
        <begin position="108"/>
        <end position="133"/>
    </location>
</feature>
<reference evidence="2 3" key="1">
    <citation type="journal article" date="2021" name="Nat. Plants">
        <title>The Taxus genome provides insights into paclitaxel biosynthesis.</title>
        <authorList>
            <person name="Xiong X."/>
            <person name="Gou J."/>
            <person name="Liao Q."/>
            <person name="Li Y."/>
            <person name="Zhou Q."/>
            <person name="Bi G."/>
            <person name="Li C."/>
            <person name="Du R."/>
            <person name="Wang X."/>
            <person name="Sun T."/>
            <person name="Guo L."/>
            <person name="Liang H."/>
            <person name="Lu P."/>
            <person name="Wu Y."/>
            <person name="Zhang Z."/>
            <person name="Ro D.K."/>
            <person name="Shang Y."/>
            <person name="Huang S."/>
            <person name="Yan J."/>
        </authorList>
    </citation>
    <scope>NUCLEOTIDE SEQUENCE [LARGE SCALE GENOMIC DNA]</scope>
    <source>
        <strain evidence="2">Ta-2019</strain>
    </source>
</reference>
<name>A0AA38GNW7_TAXCH</name>
<dbReference type="EMBL" id="JAHRHJ020000002">
    <property type="protein sequence ID" value="KAH9325255.1"/>
    <property type="molecule type" value="Genomic_DNA"/>
</dbReference>
<evidence type="ECO:0000313" key="2">
    <source>
        <dbReference type="EMBL" id="KAH9325255.1"/>
    </source>
</evidence>
<keyword evidence="3" id="KW-1185">Reference proteome</keyword>
<dbReference type="AlphaFoldDB" id="A0AA38GNW7"/>
<evidence type="ECO:0000256" key="1">
    <source>
        <dbReference type="SAM" id="MobiDB-lite"/>
    </source>
</evidence>
<dbReference type="Proteomes" id="UP000824469">
    <property type="component" value="Unassembled WGS sequence"/>
</dbReference>